<dbReference type="RefSeq" id="WP_116001450.1">
    <property type="nucleotide sequence ID" value="NZ_QUOV01000001.1"/>
</dbReference>
<evidence type="ECO:0000313" key="6">
    <source>
        <dbReference type="Proteomes" id="UP000256999"/>
    </source>
</evidence>
<evidence type="ECO:0000256" key="4">
    <source>
        <dbReference type="SAM" id="Phobius"/>
    </source>
</evidence>
<comment type="caution">
    <text evidence="5">The sequence shown here is derived from an EMBL/GenBank/DDBJ whole genome shotgun (WGS) entry which is preliminary data.</text>
</comment>
<dbReference type="PANTHER" id="PTHR44858">
    <property type="entry name" value="TETRATRICOPEPTIDE REPEAT PROTEIN 6"/>
    <property type="match status" value="1"/>
</dbReference>
<feature type="compositionally biased region" description="Polar residues" evidence="3">
    <location>
        <begin position="100"/>
        <end position="109"/>
    </location>
</feature>
<dbReference type="Pfam" id="PF14559">
    <property type="entry name" value="TPR_19"/>
    <property type="match status" value="1"/>
</dbReference>
<dbReference type="InterPro" id="IPR050498">
    <property type="entry name" value="Ycf3"/>
</dbReference>
<dbReference type="Proteomes" id="UP000256999">
    <property type="component" value="Unassembled WGS sequence"/>
</dbReference>
<keyword evidence="4" id="KW-1133">Transmembrane helix</keyword>
<keyword evidence="2" id="KW-0802">TPR repeat</keyword>
<reference evidence="5 6" key="1">
    <citation type="submission" date="2018-08" db="EMBL/GenBank/DDBJ databases">
        <title>Thalassotalea euphylliae genome.</title>
        <authorList>
            <person name="Summers S."/>
            <person name="Rice S.A."/>
            <person name="Freckelton M.L."/>
            <person name="Nedved B.T."/>
            <person name="Hadfield M.G."/>
        </authorList>
    </citation>
    <scope>NUCLEOTIDE SEQUENCE [LARGE SCALE GENOMIC DNA]</scope>
    <source>
        <strain evidence="5 6">H2</strain>
    </source>
</reference>
<dbReference type="GO" id="GO:0046813">
    <property type="term" value="P:receptor-mediated virion attachment to host cell"/>
    <property type="evidence" value="ECO:0007669"/>
    <property type="project" value="TreeGrafter"/>
</dbReference>
<evidence type="ECO:0000256" key="1">
    <source>
        <dbReference type="ARBA" id="ARBA00022737"/>
    </source>
</evidence>
<sequence>MSVINQMLQDLEKRNTPAGVETVTSSVVVSAPQKSLVLPIVLSVFITAIITAALWLYYENQSLKQQTQPQARAHVAQQGVITQVDTKPLLDARAQVDGNAKSSTNSQSAALPMADVEQVPNLNGTKKDSKKDSEQTDIQADVKAKQTIASAESVTQPLEPQENQLAVVQKHRSNTQAIEEVAKGAELNQPKVQSPLLSQPTQASIEREPVKQEPQPAPLNTMPLTTKPSLTIARKQLTSTQLAAQKVNQAERAMAEKEGQKAEQLLQDALLLAPENKNARKQLAAIWFARGANQAAMNLLNQGISLSPNEPDFRLMKAKILLKNYQQNQSQSASQLSSQTSPQLAQAFETLVILANVPQVEYQSMLATVAQQYQQLPAAVSAYQRLVLLQPNQAKWYLGLAIAFDQSSQFNDALNAYQQALAIGGLSLQTQQFAQQRMTELGE</sequence>
<feature type="compositionally biased region" description="Basic and acidic residues" evidence="3">
    <location>
        <begin position="125"/>
        <end position="141"/>
    </location>
</feature>
<accession>A0A3E0UJF1</accession>
<dbReference type="Gene3D" id="1.25.40.10">
    <property type="entry name" value="Tetratricopeptide repeat domain"/>
    <property type="match status" value="2"/>
</dbReference>
<name>A0A3E0UJF1_9GAMM</name>
<protein>
    <submittedName>
        <fullName evidence="5">Uncharacterized protein</fullName>
    </submittedName>
</protein>
<dbReference type="GO" id="GO:0009279">
    <property type="term" value="C:cell outer membrane"/>
    <property type="evidence" value="ECO:0007669"/>
    <property type="project" value="TreeGrafter"/>
</dbReference>
<organism evidence="5 6">
    <name type="scientific">Thalassotalea euphylliae</name>
    <dbReference type="NCBI Taxonomy" id="1655234"/>
    <lineage>
        <taxon>Bacteria</taxon>
        <taxon>Pseudomonadati</taxon>
        <taxon>Pseudomonadota</taxon>
        <taxon>Gammaproteobacteria</taxon>
        <taxon>Alteromonadales</taxon>
        <taxon>Colwelliaceae</taxon>
        <taxon>Thalassotalea</taxon>
    </lineage>
</organism>
<dbReference type="EMBL" id="QUOV01000001">
    <property type="protein sequence ID" value="REL36684.1"/>
    <property type="molecule type" value="Genomic_DNA"/>
</dbReference>
<evidence type="ECO:0000256" key="2">
    <source>
        <dbReference type="ARBA" id="ARBA00022803"/>
    </source>
</evidence>
<gene>
    <name evidence="5" type="ORF">DXX92_15945</name>
</gene>
<dbReference type="AlphaFoldDB" id="A0A3E0UJF1"/>
<dbReference type="PANTHER" id="PTHR44858:SF1">
    <property type="entry name" value="UDP-N-ACETYLGLUCOSAMINE--PEPTIDE N-ACETYLGLUCOSAMINYLTRANSFERASE SPINDLY-RELATED"/>
    <property type="match status" value="1"/>
</dbReference>
<feature type="region of interest" description="Disordered" evidence="3">
    <location>
        <begin position="97"/>
        <end position="141"/>
    </location>
</feature>
<evidence type="ECO:0000313" key="5">
    <source>
        <dbReference type="EMBL" id="REL36684.1"/>
    </source>
</evidence>
<dbReference type="SMART" id="SM00028">
    <property type="entry name" value="TPR"/>
    <property type="match status" value="4"/>
</dbReference>
<evidence type="ECO:0000256" key="3">
    <source>
        <dbReference type="SAM" id="MobiDB-lite"/>
    </source>
</evidence>
<dbReference type="InterPro" id="IPR019734">
    <property type="entry name" value="TPR_rpt"/>
</dbReference>
<keyword evidence="1" id="KW-0677">Repeat</keyword>
<feature type="transmembrane region" description="Helical" evidence="4">
    <location>
        <begin position="36"/>
        <end position="58"/>
    </location>
</feature>
<dbReference type="InterPro" id="IPR011990">
    <property type="entry name" value="TPR-like_helical_dom_sf"/>
</dbReference>
<feature type="compositionally biased region" description="Polar residues" evidence="3">
    <location>
        <begin position="190"/>
        <end position="204"/>
    </location>
</feature>
<dbReference type="OrthoDB" id="5406098at2"/>
<proteinExistence type="predicted"/>
<dbReference type="SUPFAM" id="SSF48452">
    <property type="entry name" value="TPR-like"/>
    <property type="match status" value="1"/>
</dbReference>
<feature type="region of interest" description="Disordered" evidence="3">
    <location>
        <begin position="186"/>
        <end position="225"/>
    </location>
</feature>
<keyword evidence="4" id="KW-0472">Membrane</keyword>
<keyword evidence="4" id="KW-0812">Transmembrane</keyword>